<dbReference type="Proteomes" id="UP000644699">
    <property type="component" value="Unassembled WGS sequence"/>
</dbReference>
<dbReference type="Gene3D" id="2.30.30.110">
    <property type="match status" value="1"/>
</dbReference>
<evidence type="ECO:0008006" key="3">
    <source>
        <dbReference type="Google" id="ProtNLM"/>
    </source>
</evidence>
<sequence>MPLTYYPSAGEIVLCNYATGFVSPEMVKIRPVVIVSPRLRRRADLVAVVPLSTTPPNPAEPHHCELVLAVPLPAPFDRPQMWAKCDMVATVALSRLDRFRDGRAPGGGGRRFRTGNVSPAQLVEIRKAILHGLGLSSLTVHLEAPT</sequence>
<dbReference type="SUPFAM" id="SSF50118">
    <property type="entry name" value="Cell growth inhibitor/plasmid maintenance toxic component"/>
    <property type="match status" value="1"/>
</dbReference>
<accession>A0A917A3L5</accession>
<evidence type="ECO:0000313" key="2">
    <source>
        <dbReference type="Proteomes" id="UP000644699"/>
    </source>
</evidence>
<dbReference type="RefSeq" id="WP_188913495.1">
    <property type="nucleotide sequence ID" value="NZ_BMIQ01000015.1"/>
</dbReference>
<dbReference type="InterPro" id="IPR003477">
    <property type="entry name" value="PemK-like"/>
</dbReference>
<dbReference type="Pfam" id="PF02452">
    <property type="entry name" value="PemK_toxin"/>
    <property type="match status" value="1"/>
</dbReference>
<name>A0A917A3L5_9HYPH</name>
<keyword evidence="2" id="KW-1185">Reference proteome</keyword>
<organism evidence="1 2">
    <name type="scientific">Aureimonas endophytica</name>
    <dbReference type="NCBI Taxonomy" id="2027858"/>
    <lineage>
        <taxon>Bacteria</taxon>
        <taxon>Pseudomonadati</taxon>
        <taxon>Pseudomonadota</taxon>
        <taxon>Alphaproteobacteria</taxon>
        <taxon>Hyphomicrobiales</taxon>
        <taxon>Aurantimonadaceae</taxon>
        <taxon>Aureimonas</taxon>
    </lineage>
</organism>
<comment type="caution">
    <text evidence="1">The sequence shown here is derived from an EMBL/GenBank/DDBJ whole genome shotgun (WGS) entry which is preliminary data.</text>
</comment>
<dbReference type="GO" id="GO:0003677">
    <property type="term" value="F:DNA binding"/>
    <property type="evidence" value="ECO:0007669"/>
    <property type="project" value="InterPro"/>
</dbReference>
<dbReference type="EMBL" id="BMIQ01000015">
    <property type="protein sequence ID" value="GGE24704.1"/>
    <property type="molecule type" value="Genomic_DNA"/>
</dbReference>
<protein>
    <recommendedName>
        <fullName evidence="3">Type II toxin-antitoxin system PemK/MazF family toxin</fullName>
    </recommendedName>
</protein>
<evidence type="ECO:0000313" key="1">
    <source>
        <dbReference type="EMBL" id="GGE24704.1"/>
    </source>
</evidence>
<gene>
    <name evidence="1" type="ORF">GCM10011390_50190</name>
</gene>
<reference evidence="1" key="2">
    <citation type="submission" date="2020-09" db="EMBL/GenBank/DDBJ databases">
        <authorList>
            <person name="Sun Q."/>
            <person name="Zhou Y."/>
        </authorList>
    </citation>
    <scope>NUCLEOTIDE SEQUENCE</scope>
    <source>
        <strain evidence="1">CGMCC 1.15367</strain>
    </source>
</reference>
<dbReference type="AlphaFoldDB" id="A0A917A3L5"/>
<reference evidence="1" key="1">
    <citation type="journal article" date="2014" name="Int. J. Syst. Evol. Microbiol.">
        <title>Complete genome sequence of Corynebacterium casei LMG S-19264T (=DSM 44701T), isolated from a smear-ripened cheese.</title>
        <authorList>
            <consortium name="US DOE Joint Genome Institute (JGI-PGF)"/>
            <person name="Walter F."/>
            <person name="Albersmeier A."/>
            <person name="Kalinowski J."/>
            <person name="Ruckert C."/>
        </authorList>
    </citation>
    <scope>NUCLEOTIDE SEQUENCE</scope>
    <source>
        <strain evidence="1">CGMCC 1.15367</strain>
    </source>
</reference>
<proteinExistence type="predicted"/>
<dbReference type="InterPro" id="IPR011067">
    <property type="entry name" value="Plasmid_toxin/cell-grow_inhib"/>
</dbReference>